<comment type="caution">
    <text evidence="2">The sequence shown here is derived from an EMBL/GenBank/DDBJ whole genome shotgun (WGS) entry which is preliminary data.</text>
</comment>
<name>A0A4Z2FU15_9TELE</name>
<keyword evidence="3" id="KW-1185">Reference proteome</keyword>
<accession>A0A4Z2FU15</accession>
<proteinExistence type="predicted"/>
<dbReference type="EMBL" id="SRLO01000893">
    <property type="protein sequence ID" value="TNN44619.1"/>
    <property type="molecule type" value="Genomic_DNA"/>
</dbReference>
<gene>
    <name evidence="2" type="ORF">EYF80_045189</name>
</gene>
<feature type="region of interest" description="Disordered" evidence="1">
    <location>
        <begin position="83"/>
        <end position="103"/>
    </location>
</feature>
<reference evidence="2 3" key="1">
    <citation type="submission" date="2019-03" db="EMBL/GenBank/DDBJ databases">
        <title>First draft genome of Liparis tanakae, snailfish: a comprehensive survey of snailfish specific genes.</title>
        <authorList>
            <person name="Kim W."/>
            <person name="Song I."/>
            <person name="Jeong J.-H."/>
            <person name="Kim D."/>
            <person name="Kim S."/>
            <person name="Ryu S."/>
            <person name="Song J.Y."/>
            <person name="Lee S.K."/>
        </authorList>
    </citation>
    <scope>NUCLEOTIDE SEQUENCE [LARGE SCALE GENOMIC DNA]</scope>
    <source>
        <tissue evidence="2">Muscle</tissue>
    </source>
</reference>
<protein>
    <submittedName>
        <fullName evidence="2">Uncharacterized protein</fullName>
    </submittedName>
</protein>
<organism evidence="2 3">
    <name type="scientific">Liparis tanakae</name>
    <name type="common">Tanaka's snailfish</name>
    <dbReference type="NCBI Taxonomy" id="230148"/>
    <lineage>
        <taxon>Eukaryota</taxon>
        <taxon>Metazoa</taxon>
        <taxon>Chordata</taxon>
        <taxon>Craniata</taxon>
        <taxon>Vertebrata</taxon>
        <taxon>Euteleostomi</taxon>
        <taxon>Actinopterygii</taxon>
        <taxon>Neopterygii</taxon>
        <taxon>Teleostei</taxon>
        <taxon>Neoteleostei</taxon>
        <taxon>Acanthomorphata</taxon>
        <taxon>Eupercaria</taxon>
        <taxon>Perciformes</taxon>
        <taxon>Cottioidei</taxon>
        <taxon>Cottales</taxon>
        <taxon>Liparidae</taxon>
        <taxon>Liparis</taxon>
    </lineage>
</organism>
<feature type="compositionally biased region" description="Basic and acidic residues" evidence="1">
    <location>
        <begin position="1"/>
        <end position="20"/>
    </location>
</feature>
<evidence type="ECO:0000313" key="3">
    <source>
        <dbReference type="Proteomes" id="UP000314294"/>
    </source>
</evidence>
<dbReference type="AlphaFoldDB" id="A0A4Z2FU15"/>
<evidence type="ECO:0000313" key="2">
    <source>
        <dbReference type="EMBL" id="TNN44619.1"/>
    </source>
</evidence>
<sequence length="103" mass="11429">MGRRAVEVRKAESREKERAEAAAGRLTEQSTKVIVLSSPAPECIRKSINLLELLHRHAADAAEELVVRKPGRDKRTIRTGAVEREGRCPPPTGPMEARLPTHM</sequence>
<dbReference type="Proteomes" id="UP000314294">
    <property type="component" value="Unassembled WGS sequence"/>
</dbReference>
<evidence type="ECO:0000256" key="1">
    <source>
        <dbReference type="SAM" id="MobiDB-lite"/>
    </source>
</evidence>
<feature type="region of interest" description="Disordered" evidence="1">
    <location>
        <begin position="1"/>
        <end position="27"/>
    </location>
</feature>